<name>A0A4Y2FHU7_ARAVE</name>
<reference evidence="2 3" key="1">
    <citation type="journal article" date="2019" name="Sci. Rep.">
        <title>Orb-weaving spider Araneus ventricosus genome elucidates the spidroin gene catalogue.</title>
        <authorList>
            <person name="Kono N."/>
            <person name="Nakamura H."/>
            <person name="Ohtoshi R."/>
            <person name="Moran D.A.P."/>
            <person name="Shinohara A."/>
            <person name="Yoshida Y."/>
            <person name="Fujiwara M."/>
            <person name="Mori M."/>
            <person name="Tomita M."/>
            <person name="Arakawa K."/>
        </authorList>
    </citation>
    <scope>NUCLEOTIDE SEQUENCE [LARGE SCALE GENOMIC DNA]</scope>
</reference>
<dbReference type="AlphaFoldDB" id="A0A4Y2FHU7"/>
<evidence type="ECO:0000313" key="2">
    <source>
        <dbReference type="EMBL" id="GBM41062.1"/>
    </source>
</evidence>
<dbReference type="Proteomes" id="UP000499080">
    <property type="component" value="Unassembled WGS sequence"/>
</dbReference>
<evidence type="ECO:0000313" key="3">
    <source>
        <dbReference type="Proteomes" id="UP000499080"/>
    </source>
</evidence>
<dbReference type="EMBL" id="BGPR01000950">
    <property type="protein sequence ID" value="GBM41062.1"/>
    <property type="molecule type" value="Genomic_DNA"/>
</dbReference>
<gene>
    <name evidence="2" type="ORF">AVEN_180964_1</name>
</gene>
<proteinExistence type="predicted"/>
<sequence>MVVPEILPSDTYRISQLEPSDGRLYATTAHVSQLKVWKSWNEDGDDSNENSDNETEKQRPKRTIRKPVRYGAFMPDR</sequence>
<comment type="caution">
    <text evidence="2">The sequence shown here is derived from an EMBL/GenBank/DDBJ whole genome shotgun (WGS) entry which is preliminary data.</text>
</comment>
<accession>A0A4Y2FHU7</accession>
<feature type="compositionally biased region" description="Acidic residues" evidence="1">
    <location>
        <begin position="42"/>
        <end position="53"/>
    </location>
</feature>
<feature type="compositionally biased region" description="Basic residues" evidence="1">
    <location>
        <begin position="59"/>
        <end position="68"/>
    </location>
</feature>
<feature type="region of interest" description="Disordered" evidence="1">
    <location>
        <begin position="40"/>
        <end position="77"/>
    </location>
</feature>
<evidence type="ECO:0000256" key="1">
    <source>
        <dbReference type="SAM" id="MobiDB-lite"/>
    </source>
</evidence>
<organism evidence="2 3">
    <name type="scientific">Araneus ventricosus</name>
    <name type="common">Orbweaver spider</name>
    <name type="synonym">Epeira ventricosa</name>
    <dbReference type="NCBI Taxonomy" id="182803"/>
    <lineage>
        <taxon>Eukaryota</taxon>
        <taxon>Metazoa</taxon>
        <taxon>Ecdysozoa</taxon>
        <taxon>Arthropoda</taxon>
        <taxon>Chelicerata</taxon>
        <taxon>Arachnida</taxon>
        <taxon>Araneae</taxon>
        <taxon>Araneomorphae</taxon>
        <taxon>Entelegynae</taxon>
        <taxon>Araneoidea</taxon>
        <taxon>Araneidae</taxon>
        <taxon>Araneus</taxon>
    </lineage>
</organism>
<keyword evidence="3" id="KW-1185">Reference proteome</keyword>
<protein>
    <submittedName>
        <fullName evidence="2">Uncharacterized protein</fullName>
    </submittedName>
</protein>